<accession>F8NQT2</accession>
<evidence type="ECO:0000313" key="1">
    <source>
        <dbReference type="EMBL" id="EGO26158.1"/>
    </source>
</evidence>
<dbReference type="EMBL" id="GL945432">
    <property type="protein sequence ID" value="EGO26158.1"/>
    <property type="molecule type" value="Genomic_DNA"/>
</dbReference>
<dbReference type="RefSeq" id="XP_007316331.1">
    <property type="nucleotide sequence ID" value="XM_007316269.1"/>
</dbReference>
<protein>
    <submittedName>
        <fullName evidence="1">Uncharacterized protein</fullName>
    </submittedName>
</protein>
<organism>
    <name type="scientific">Serpula lacrymans var. lacrymans (strain S7.9)</name>
    <name type="common">Dry rot fungus</name>
    <dbReference type="NCBI Taxonomy" id="578457"/>
    <lineage>
        <taxon>Eukaryota</taxon>
        <taxon>Fungi</taxon>
        <taxon>Dikarya</taxon>
        <taxon>Basidiomycota</taxon>
        <taxon>Agaricomycotina</taxon>
        <taxon>Agaricomycetes</taxon>
        <taxon>Agaricomycetidae</taxon>
        <taxon>Boletales</taxon>
        <taxon>Coniophorineae</taxon>
        <taxon>Serpulaceae</taxon>
        <taxon>Serpula</taxon>
    </lineage>
</organism>
<dbReference type="Proteomes" id="UP000008064">
    <property type="component" value="Unassembled WGS sequence"/>
</dbReference>
<proteinExistence type="predicted"/>
<gene>
    <name evidence="1" type="ORF">SERLADRAFT_462912</name>
</gene>
<name>F8NQT2_SERL9</name>
<dbReference type="HOGENOM" id="CLU_2198592_0_0_1"/>
<dbReference type="GeneID" id="18818453"/>
<sequence length="108" mass="11846">MHQGLRNKTCRVHWEGSRMEIIKPTAMMLQGVITLILDRTIMVGLGNDCAMMVLQGRSSSSSSCPSYSSVPSCERSLFLRDAVRNESCTGEDCWGEISAVSPEDSDSL</sequence>
<dbReference type="KEGG" id="sla:SERLADRAFT_462912"/>
<reference evidence="1" key="1">
    <citation type="submission" date="2011-04" db="EMBL/GenBank/DDBJ databases">
        <title>Evolution of plant cell wall degrading machinery underlies the functional diversity of forest fungi.</title>
        <authorList>
            <consortium name="US DOE Joint Genome Institute (JGI-PGF)"/>
            <person name="Eastwood D.C."/>
            <person name="Floudas D."/>
            <person name="Binder M."/>
            <person name="Majcherczyk A."/>
            <person name="Schneider P."/>
            <person name="Aerts A."/>
            <person name="Asiegbu F.O."/>
            <person name="Baker S.E."/>
            <person name="Barry K."/>
            <person name="Bendiksby M."/>
            <person name="Blumentritt M."/>
            <person name="Coutinho P.M."/>
            <person name="Cullen D."/>
            <person name="Cullen D."/>
            <person name="Gathman A."/>
            <person name="Goodell B."/>
            <person name="Henrissat B."/>
            <person name="Ihrmark K."/>
            <person name="Kauserud H."/>
            <person name="Kohler A."/>
            <person name="LaButti K."/>
            <person name="Lapidus A."/>
            <person name="Lavin J.L."/>
            <person name="Lee Y.-H."/>
            <person name="Lindquist E."/>
            <person name="Lilly W."/>
            <person name="Lucas S."/>
            <person name="Morin E."/>
            <person name="Murat C."/>
            <person name="Oguiza J.A."/>
            <person name="Park J."/>
            <person name="Pisabarro A.G."/>
            <person name="Riley R."/>
            <person name="Rosling A."/>
            <person name="Salamov A."/>
            <person name="Schmidt O."/>
            <person name="Schmutz J."/>
            <person name="Skrede I."/>
            <person name="Stenlid J."/>
            <person name="Wiebenga A."/>
            <person name="Xie X."/>
            <person name="Kues U."/>
            <person name="Hibbett D.S."/>
            <person name="Hoffmeister D."/>
            <person name="Hogberg N."/>
            <person name="Martin F."/>
            <person name="Grigoriev I.V."/>
            <person name="Watkinson S.C."/>
        </authorList>
    </citation>
    <scope>NUCLEOTIDE SEQUENCE</scope>
    <source>
        <strain evidence="1">S7.9</strain>
    </source>
</reference>
<dbReference type="AlphaFoldDB" id="F8NQT2"/>